<protein>
    <submittedName>
        <fullName evidence="12">Transcriptional repressor</fullName>
    </submittedName>
</protein>
<evidence type="ECO:0000256" key="3">
    <source>
        <dbReference type="ARBA" id="ARBA00022490"/>
    </source>
</evidence>
<keyword evidence="5 11" id="KW-0479">Metal-binding</keyword>
<dbReference type="InterPro" id="IPR036388">
    <property type="entry name" value="WH-like_DNA-bd_sf"/>
</dbReference>
<evidence type="ECO:0000256" key="9">
    <source>
        <dbReference type="ARBA" id="ARBA00023125"/>
    </source>
</evidence>
<gene>
    <name evidence="12" type="ORF">JK386_17210</name>
</gene>
<feature type="binding site" evidence="11">
    <location>
        <position position="137"/>
    </location>
    <ligand>
        <name>Zn(2+)</name>
        <dbReference type="ChEBI" id="CHEBI:29105"/>
    </ligand>
</feature>
<keyword evidence="8" id="KW-0805">Transcription regulation</keyword>
<proteinExistence type="inferred from homology"/>
<name>A0A938Y3P7_9ACTN</name>
<comment type="similarity">
    <text evidence="2">Belongs to the Fur family.</text>
</comment>
<comment type="caution">
    <text evidence="12">The sequence shown here is derived from an EMBL/GenBank/DDBJ whole genome shotgun (WGS) entry which is preliminary data.</text>
</comment>
<dbReference type="GO" id="GO:0000976">
    <property type="term" value="F:transcription cis-regulatory region binding"/>
    <property type="evidence" value="ECO:0007669"/>
    <property type="project" value="TreeGrafter"/>
</dbReference>
<evidence type="ECO:0000256" key="6">
    <source>
        <dbReference type="ARBA" id="ARBA00022833"/>
    </source>
</evidence>
<evidence type="ECO:0000256" key="7">
    <source>
        <dbReference type="ARBA" id="ARBA00023004"/>
    </source>
</evidence>
<dbReference type="PANTHER" id="PTHR33202">
    <property type="entry name" value="ZINC UPTAKE REGULATION PROTEIN"/>
    <property type="match status" value="1"/>
</dbReference>
<dbReference type="GO" id="GO:1900376">
    <property type="term" value="P:regulation of secondary metabolite biosynthetic process"/>
    <property type="evidence" value="ECO:0007669"/>
    <property type="project" value="TreeGrafter"/>
</dbReference>
<accession>A0A938Y3P7</accession>
<dbReference type="AlphaFoldDB" id="A0A938Y3P7"/>
<reference evidence="12" key="1">
    <citation type="submission" date="2021-01" db="EMBL/GenBank/DDBJ databases">
        <title>Novel species in genus Nocardioides.</title>
        <authorList>
            <person name="Zhang G."/>
        </authorList>
    </citation>
    <scope>NUCLEOTIDE SEQUENCE</scope>
    <source>
        <strain evidence="12">Zg-536</strain>
    </source>
</reference>
<dbReference type="Pfam" id="PF01475">
    <property type="entry name" value="FUR"/>
    <property type="match status" value="1"/>
</dbReference>
<dbReference type="GO" id="GO:0005737">
    <property type="term" value="C:cytoplasm"/>
    <property type="evidence" value="ECO:0007669"/>
    <property type="project" value="UniProtKB-SubCell"/>
</dbReference>
<evidence type="ECO:0000256" key="1">
    <source>
        <dbReference type="ARBA" id="ARBA00004496"/>
    </source>
</evidence>
<evidence type="ECO:0000256" key="11">
    <source>
        <dbReference type="PIRSR" id="PIRSR602481-1"/>
    </source>
</evidence>
<dbReference type="GO" id="GO:0045892">
    <property type="term" value="P:negative regulation of DNA-templated transcription"/>
    <property type="evidence" value="ECO:0007669"/>
    <property type="project" value="TreeGrafter"/>
</dbReference>
<dbReference type="GO" id="GO:0003700">
    <property type="term" value="F:DNA-binding transcription factor activity"/>
    <property type="evidence" value="ECO:0007669"/>
    <property type="project" value="InterPro"/>
</dbReference>
<keyword evidence="7" id="KW-0408">Iron</keyword>
<evidence type="ECO:0000256" key="5">
    <source>
        <dbReference type="ARBA" id="ARBA00022723"/>
    </source>
</evidence>
<evidence type="ECO:0000313" key="12">
    <source>
        <dbReference type="EMBL" id="MBM9461642.1"/>
    </source>
</evidence>
<keyword evidence="3" id="KW-0963">Cytoplasm</keyword>
<dbReference type="EMBL" id="JAERTX010000020">
    <property type="protein sequence ID" value="MBM9461642.1"/>
    <property type="molecule type" value="Genomic_DNA"/>
</dbReference>
<keyword evidence="9" id="KW-0238">DNA-binding</keyword>
<organism evidence="12 13">
    <name type="scientific">Nocardioides faecalis</name>
    <dbReference type="NCBI Taxonomy" id="2803858"/>
    <lineage>
        <taxon>Bacteria</taxon>
        <taxon>Bacillati</taxon>
        <taxon>Actinomycetota</taxon>
        <taxon>Actinomycetes</taxon>
        <taxon>Propionibacteriales</taxon>
        <taxon>Nocardioidaceae</taxon>
        <taxon>Nocardioides</taxon>
    </lineage>
</organism>
<dbReference type="InterPro" id="IPR043135">
    <property type="entry name" value="Fur_C"/>
</dbReference>
<comment type="subcellular location">
    <subcellularLocation>
        <location evidence="1">Cytoplasm</location>
    </subcellularLocation>
</comment>
<sequence>MAGSAERLKAAGLRITASRLAVMVVLDAARRDRAHLLVAEIITRTEEILPRVPRQTVYDCLDALVAGDLASRVGLPGAAARYESTLGGDHHHLACPRCGRIRDAPCGATARCSELVHLRRFEVVRTQVVHVVPCGRCASTR</sequence>
<evidence type="ECO:0000313" key="13">
    <source>
        <dbReference type="Proteomes" id="UP000663791"/>
    </source>
</evidence>
<keyword evidence="6 11" id="KW-0862">Zinc</keyword>
<dbReference type="GO" id="GO:0008270">
    <property type="term" value="F:zinc ion binding"/>
    <property type="evidence" value="ECO:0007669"/>
    <property type="project" value="TreeGrafter"/>
</dbReference>
<dbReference type="RefSeq" id="WP_205292956.1">
    <property type="nucleotide sequence ID" value="NZ_CP074406.1"/>
</dbReference>
<dbReference type="PANTHER" id="PTHR33202:SF18">
    <property type="entry name" value="TRANSCRIPTIONAL REGULATOR FURA"/>
    <property type="match status" value="1"/>
</dbReference>
<keyword evidence="10" id="KW-0804">Transcription</keyword>
<feature type="binding site" evidence="11">
    <location>
        <position position="98"/>
    </location>
    <ligand>
        <name>Zn(2+)</name>
        <dbReference type="ChEBI" id="CHEBI:29105"/>
    </ligand>
</feature>
<feature type="binding site" evidence="11">
    <location>
        <position position="134"/>
    </location>
    <ligand>
        <name>Zn(2+)</name>
        <dbReference type="ChEBI" id="CHEBI:29105"/>
    </ligand>
</feature>
<dbReference type="InterPro" id="IPR036390">
    <property type="entry name" value="WH_DNA-bd_sf"/>
</dbReference>
<dbReference type="Gene3D" id="1.10.10.10">
    <property type="entry name" value="Winged helix-like DNA-binding domain superfamily/Winged helix DNA-binding domain"/>
    <property type="match status" value="1"/>
</dbReference>
<dbReference type="SUPFAM" id="SSF46785">
    <property type="entry name" value="Winged helix' DNA-binding domain"/>
    <property type="match status" value="1"/>
</dbReference>
<keyword evidence="4" id="KW-0678">Repressor</keyword>
<comment type="cofactor">
    <cofactor evidence="11">
        <name>Zn(2+)</name>
        <dbReference type="ChEBI" id="CHEBI:29105"/>
    </cofactor>
    <text evidence="11">Binds 1 zinc ion per subunit.</text>
</comment>
<evidence type="ECO:0000256" key="10">
    <source>
        <dbReference type="ARBA" id="ARBA00023163"/>
    </source>
</evidence>
<evidence type="ECO:0000256" key="2">
    <source>
        <dbReference type="ARBA" id="ARBA00007957"/>
    </source>
</evidence>
<evidence type="ECO:0000256" key="8">
    <source>
        <dbReference type="ARBA" id="ARBA00023015"/>
    </source>
</evidence>
<dbReference type="Proteomes" id="UP000663791">
    <property type="component" value="Unassembled WGS sequence"/>
</dbReference>
<keyword evidence="13" id="KW-1185">Reference proteome</keyword>
<evidence type="ECO:0000256" key="4">
    <source>
        <dbReference type="ARBA" id="ARBA00022491"/>
    </source>
</evidence>
<feature type="binding site" evidence="11">
    <location>
        <position position="95"/>
    </location>
    <ligand>
        <name>Zn(2+)</name>
        <dbReference type="ChEBI" id="CHEBI:29105"/>
    </ligand>
</feature>
<dbReference type="InterPro" id="IPR002481">
    <property type="entry name" value="FUR"/>
</dbReference>
<dbReference type="Gene3D" id="3.30.1490.190">
    <property type="match status" value="1"/>
</dbReference>